<dbReference type="Proteomes" id="UP001278766">
    <property type="component" value="Unassembled WGS sequence"/>
</dbReference>
<proteinExistence type="predicted"/>
<evidence type="ECO:0000256" key="5">
    <source>
        <dbReference type="SAM" id="MobiDB-lite"/>
    </source>
</evidence>
<sequence>MIRLSYWVTPILAGTVWLATLLALLLYWAVSEDYIQYSSMNDGQQIAYISDIGASDLKPLFVTGCVLTTVFLDISFAADRWLRHKGRLAPNTTTGEKVLSGLSIGFAIIGTVGLILLSIFDTVWQPNLHNIFLLLFIAGYVISAIFICWEYQRLGKHYREHRILRLSFWIKLTFVIVEVLLAVAFVACTFTRNSNAGAVLEWVIAFIFSFYVFSFYVDLYPAAATKHAPHQLRAKQQQQDQQDQQDQEKQVGAAVAPAPTMRLTRGDGAAPASRYVAAGEMEEGGSSDATLDGNATSGGAPSFEAARVAHGRRSGSRSRAMASNF</sequence>
<name>A0AAE0LTI5_9PEZI</name>
<feature type="transmembrane region" description="Helical" evidence="6">
    <location>
        <begin position="98"/>
        <end position="119"/>
    </location>
</feature>
<keyword evidence="9" id="KW-1185">Reference proteome</keyword>
<evidence type="ECO:0000256" key="6">
    <source>
        <dbReference type="SAM" id="Phobius"/>
    </source>
</evidence>
<evidence type="ECO:0000313" key="9">
    <source>
        <dbReference type="Proteomes" id="UP001278766"/>
    </source>
</evidence>
<gene>
    <name evidence="8" type="ORF">B0H64DRAFT_114967</name>
</gene>
<protein>
    <submittedName>
        <fullName evidence="8">Frag1/DRAM/Sfk1 family-domain-containing protein</fullName>
    </submittedName>
</protein>
<dbReference type="PANTHER" id="PTHR21324">
    <property type="entry name" value="FASTING-INDUCIBLE INTEGRAL MEMBRANE PROTEIN TM6P1-RELATED"/>
    <property type="match status" value="1"/>
</dbReference>
<keyword evidence="3 6" id="KW-1133">Transmembrane helix</keyword>
<evidence type="ECO:0000256" key="1">
    <source>
        <dbReference type="ARBA" id="ARBA00004127"/>
    </source>
</evidence>
<reference evidence="8" key="2">
    <citation type="submission" date="2023-06" db="EMBL/GenBank/DDBJ databases">
        <authorList>
            <consortium name="Lawrence Berkeley National Laboratory"/>
            <person name="Haridas S."/>
            <person name="Hensen N."/>
            <person name="Bonometti L."/>
            <person name="Westerberg I."/>
            <person name="Brannstrom I.O."/>
            <person name="Guillou S."/>
            <person name="Cros-Aarteil S."/>
            <person name="Calhoun S."/>
            <person name="Kuo A."/>
            <person name="Mondo S."/>
            <person name="Pangilinan J."/>
            <person name="Riley R."/>
            <person name="Labutti K."/>
            <person name="Andreopoulos B."/>
            <person name="Lipzen A."/>
            <person name="Chen C."/>
            <person name="Yanf M."/>
            <person name="Daum C."/>
            <person name="Ng V."/>
            <person name="Clum A."/>
            <person name="Steindorff A."/>
            <person name="Ohm R."/>
            <person name="Martin F."/>
            <person name="Silar P."/>
            <person name="Natvig D."/>
            <person name="Lalanne C."/>
            <person name="Gautier V."/>
            <person name="Ament-Velasquez S.L."/>
            <person name="Kruys A."/>
            <person name="Hutchinson M.I."/>
            <person name="Powell A.J."/>
            <person name="Barry K."/>
            <person name="Miller A.N."/>
            <person name="Grigoriev I.V."/>
            <person name="Debuchy R."/>
            <person name="Gladieux P."/>
            <person name="Thoren M.H."/>
            <person name="Johannesson H."/>
        </authorList>
    </citation>
    <scope>NUCLEOTIDE SEQUENCE</scope>
    <source>
        <strain evidence="8">CBS 168.71</strain>
    </source>
</reference>
<accession>A0AAE0LTI5</accession>
<dbReference type="GO" id="GO:0012505">
    <property type="term" value="C:endomembrane system"/>
    <property type="evidence" value="ECO:0007669"/>
    <property type="project" value="UniProtKB-SubCell"/>
</dbReference>
<feature type="region of interest" description="Disordered" evidence="5">
    <location>
        <begin position="275"/>
        <end position="325"/>
    </location>
</feature>
<keyword evidence="2 6" id="KW-0812">Transmembrane</keyword>
<evidence type="ECO:0000313" key="8">
    <source>
        <dbReference type="EMBL" id="KAK3296972.1"/>
    </source>
</evidence>
<organism evidence="8 9">
    <name type="scientific">Chaetomium fimeti</name>
    <dbReference type="NCBI Taxonomy" id="1854472"/>
    <lineage>
        <taxon>Eukaryota</taxon>
        <taxon>Fungi</taxon>
        <taxon>Dikarya</taxon>
        <taxon>Ascomycota</taxon>
        <taxon>Pezizomycotina</taxon>
        <taxon>Sordariomycetes</taxon>
        <taxon>Sordariomycetidae</taxon>
        <taxon>Sordariales</taxon>
        <taxon>Chaetomiaceae</taxon>
        <taxon>Chaetomium</taxon>
    </lineage>
</organism>
<dbReference type="PANTHER" id="PTHR21324:SF2">
    <property type="entry name" value="EG:22E5.9 PROTEIN"/>
    <property type="match status" value="1"/>
</dbReference>
<dbReference type="RefSeq" id="XP_062660486.1">
    <property type="nucleotide sequence ID" value="XM_062797849.1"/>
</dbReference>
<evidence type="ECO:0000256" key="2">
    <source>
        <dbReference type="ARBA" id="ARBA00022692"/>
    </source>
</evidence>
<reference evidence="8" key="1">
    <citation type="journal article" date="2023" name="Mol. Phylogenet. Evol.">
        <title>Genome-scale phylogeny and comparative genomics of the fungal order Sordariales.</title>
        <authorList>
            <person name="Hensen N."/>
            <person name="Bonometti L."/>
            <person name="Westerberg I."/>
            <person name="Brannstrom I.O."/>
            <person name="Guillou S."/>
            <person name="Cros-Aarteil S."/>
            <person name="Calhoun S."/>
            <person name="Haridas S."/>
            <person name="Kuo A."/>
            <person name="Mondo S."/>
            <person name="Pangilinan J."/>
            <person name="Riley R."/>
            <person name="LaButti K."/>
            <person name="Andreopoulos B."/>
            <person name="Lipzen A."/>
            <person name="Chen C."/>
            <person name="Yan M."/>
            <person name="Daum C."/>
            <person name="Ng V."/>
            <person name="Clum A."/>
            <person name="Steindorff A."/>
            <person name="Ohm R.A."/>
            <person name="Martin F."/>
            <person name="Silar P."/>
            <person name="Natvig D.O."/>
            <person name="Lalanne C."/>
            <person name="Gautier V."/>
            <person name="Ament-Velasquez S.L."/>
            <person name="Kruys A."/>
            <person name="Hutchinson M.I."/>
            <person name="Powell A.J."/>
            <person name="Barry K."/>
            <person name="Miller A.N."/>
            <person name="Grigoriev I.V."/>
            <person name="Debuchy R."/>
            <person name="Gladieux P."/>
            <person name="Hiltunen Thoren M."/>
            <person name="Johannesson H."/>
        </authorList>
    </citation>
    <scope>NUCLEOTIDE SEQUENCE</scope>
    <source>
        <strain evidence="8">CBS 168.71</strain>
    </source>
</reference>
<keyword evidence="4 6" id="KW-0472">Membrane</keyword>
<feature type="transmembrane region" description="Helical" evidence="6">
    <location>
        <begin position="131"/>
        <end position="151"/>
    </location>
</feature>
<dbReference type="GO" id="GO:0005886">
    <property type="term" value="C:plasma membrane"/>
    <property type="evidence" value="ECO:0007669"/>
    <property type="project" value="TreeGrafter"/>
</dbReference>
<feature type="transmembrane region" description="Helical" evidence="6">
    <location>
        <begin position="199"/>
        <end position="217"/>
    </location>
</feature>
<evidence type="ECO:0000256" key="4">
    <source>
        <dbReference type="ARBA" id="ARBA00023136"/>
    </source>
</evidence>
<feature type="region of interest" description="Disordered" evidence="5">
    <location>
        <begin position="231"/>
        <end position="257"/>
    </location>
</feature>
<evidence type="ECO:0000259" key="7">
    <source>
        <dbReference type="Pfam" id="PF10277"/>
    </source>
</evidence>
<comment type="subcellular location">
    <subcellularLocation>
        <location evidence="1">Endomembrane system</location>
        <topology evidence="1">Multi-pass membrane protein</topology>
    </subcellularLocation>
</comment>
<dbReference type="InterPro" id="IPR019402">
    <property type="entry name" value="CWH43_N"/>
</dbReference>
<evidence type="ECO:0000256" key="3">
    <source>
        <dbReference type="ARBA" id="ARBA00022989"/>
    </source>
</evidence>
<feature type="transmembrane region" description="Helical" evidence="6">
    <location>
        <begin position="60"/>
        <end position="78"/>
    </location>
</feature>
<feature type="compositionally biased region" description="Polar residues" evidence="5">
    <location>
        <begin position="287"/>
        <end position="299"/>
    </location>
</feature>
<feature type="transmembrane region" description="Helical" evidence="6">
    <location>
        <begin position="163"/>
        <end position="187"/>
    </location>
</feature>
<dbReference type="InterPro" id="IPR050911">
    <property type="entry name" value="DRAM/TMEM150_Autophagy_Mod"/>
</dbReference>
<feature type="domain" description="CWH43-like N-terminal" evidence="7">
    <location>
        <begin position="6"/>
        <end position="221"/>
    </location>
</feature>
<dbReference type="EMBL" id="JAUEPN010000003">
    <property type="protein sequence ID" value="KAK3296972.1"/>
    <property type="molecule type" value="Genomic_DNA"/>
</dbReference>
<dbReference type="Pfam" id="PF10277">
    <property type="entry name" value="Frag1"/>
    <property type="match status" value="1"/>
</dbReference>
<feature type="transmembrane region" description="Helical" evidence="6">
    <location>
        <begin position="7"/>
        <end position="30"/>
    </location>
</feature>
<dbReference type="GeneID" id="87834797"/>
<dbReference type="AlphaFoldDB" id="A0AAE0LTI5"/>
<comment type="caution">
    <text evidence="8">The sequence shown here is derived from an EMBL/GenBank/DDBJ whole genome shotgun (WGS) entry which is preliminary data.</text>
</comment>